<dbReference type="Gene3D" id="1.10.533.10">
    <property type="entry name" value="Death Domain, Fas"/>
    <property type="match status" value="1"/>
</dbReference>
<dbReference type="EMBL" id="CALNXJ010000019">
    <property type="protein sequence ID" value="CAH3122905.1"/>
    <property type="molecule type" value="Genomic_DNA"/>
</dbReference>
<evidence type="ECO:0000256" key="1">
    <source>
        <dbReference type="SAM" id="MobiDB-lite"/>
    </source>
</evidence>
<dbReference type="InterPro" id="IPR011029">
    <property type="entry name" value="DEATH-like_dom_sf"/>
</dbReference>
<comment type="caution">
    <text evidence="2">The sequence shown here is derived from an EMBL/GenBank/DDBJ whole genome shotgun (WGS) entry which is preliminary data.</text>
</comment>
<dbReference type="Proteomes" id="UP001159428">
    <property type="component" value="Unassembled WGS sequence"/>
</dbReference>
<evidence type="ECO:0000313" key="3">
    <source>
        <dbReference type="Proteomes" id="UP001159428"/>
    </source>
</evidence>
<protein>
    <recommendedName>
        <fullName evidence="4">CARD domain-containing protein</fullName>
    </recommendedName>
</protein>
<sequence>MRIDRLPQECIERLSRLLENGTSVDWKVLATEGFPSIYSDPKKLARIESSPRPASGLLHDLCFRGESVETLLRALKKIGNARAVSVIIEEVPELGKNRVDREISPPPGIRSMQPEENHDITEQSETLRRPIQEAGIGNRTPSSHPNYDTEEQSETLRRPVQEAGIENRTPSSHPVSNTSFIDLVSAMFPCFGHFNHVIEITYLINM</sequence>
<evidence type="ECO:0008006" key="4">
    <source>
        <dbReference type="Google" id="ProtNLM"/>
    </source>
</evidence>
<keyword evidence="3" id="KW-1185">Reference proteome</keyword>
<feature type="region of interest" description="Disordered" evidence="1">
    <location>
        <begin position="98"/>
        <end position="156"/>
    </location>
</feature>
<dbReference type="SUPFAM" id="SSF47986">
    <property type="entry name" value="DEATH domain"/>
    <property type="match status" value="1"/>
</dbReference>
<dbReference type="AlphaFoldDB" id="A0AAU9WRB2"/>
<name>A0AAU9WRB2_9CNID</name>
<organism evidence="2 3">
    <name type="scientific">Pocillopora meandrina</name>
    <dbReference type="NCBI Taxonomy" id="46732"/>
    <lineage>
        <taxon>Eukaryota</taxon>
        <taxon>Metazoa</taxon>
        <taxon>Cnidaria</taxon>
        <taxon>Anthozoa</taxon>
        <taxon>Hexacorallia</taxon>
        <taxon>Scleractinia</taxon>
        <taxon>Astrocoeniina</taxon>
        <taxon>Pocilloporidae</taxon>
        <taxon>Pocillopora</taxon>
    </lineage>
</organism>
<feature type="compositionally biased region" description="Basic and acidic residues" evidence="1">
    <location>
        <begin position="113"/>
        <end position="131"/>
    </location>
</feature>
<reference evidence="2 3" key="1">
    <citation type="submission" date="2022-05" db="EMBL/GenBank/DDBJ databases">
        <authorList>
            <consortium name="Genoscope - CEA"/>
            <person name="William W."/>
        </authorList>
    </citation>
    <scope>NUCLEOTIDE SEQUENCE [LARGE SCALE GENOMIC DNA]</scope>
</reference>
<evidence type="ECO:0000313" key="2">
    <source>
        <dbReference type="EMBL" id="CAH3122905.1"/>
    </source>
</evidence>
<gene>
    <name evidence="2" type="ORF">PMEA_00009853</name>
</gene>
<accession>A0AAU9WRB2</accession>
<proteinExistence type="predicted"/>